<dbReference type="AlphaFoldDB" id="A0A7V8FNW5"/>
<dbReference type="Proteomes" id="UP000461670">
    <property type="component" value="Unassembled WGS sequence"/>
</dbReference>
<evidence type="ECO:0000256" key="1">
    <source>
        <dbReference type="SAM" id="MobiDB-lite"/>
    </source>
</evidence>
<name>A0A7V8FNW5_9BURK</name>
<proteinExistence type="predicted"/>
<evidence type="ECO:0000313" key="2">
    <source>
        <dbReference type="EMBL" id="KAF1021240.1"/>
    </source>
</evidence>
<gene>
    <name evidence="2" type="ORF">GAK30_02003</name>
</gene>
<reference evidence="3" key="1">
    <citation type="journal article" date="2020" name="MBio">
        <title>Horizontal gene transfer to a defensive symbiont with a reduced genome amongst a multipartite beetle microbiome.</title>
        <authorList>
            <person name="Waterworth S.C."/>
            <person name="Florez L.V."/>
            <person name="Rees E.R."/>
            <person name="Hertweck C."/>
            <person name="Kaltenpoth M."/>
            <person name="Kwan J.C."/>
        </authorList>
    </citation>
    <scope>NUCLEOTIDE SEQUENCE [LARGE SCALE GENOMIC DNA]</scope>
</reference>
<organism evidence="2 3">
    <name type="scientific">Paracidovorax wautersii</name>
    <dbReference type="NCBI Taxonomy" id="1177982"/>
    <lineage>
        <taxon>Bacteria</taxon>
        <taxon>Pseudomonadati</taxon>
        <taxon>Pseudomonadota</taxon>
        <taxon>Betaproteobacteria</taxon>
        <taxon>Burkholderiales</taxon>
        <taxon>Comamonadaceae</taxon>
        <taxon>Paracidovorax</taxon>
    </lineage>
</organism>
<evidence type="ECO:0000313" key="3">
    <source>
        <dbReference type="Proteomes" id="UP000461670"/>
    </source>
</evidence>
<dbReference type="EMBL" id="WNDQ01000024">
    <property type="protein sequence ID" value="KAF1021240.1"/>
    <property type="molecule type" value="Genomic_DNA"/>
</dbReference>
<feature type="region of interest" description="Disordered" evidence="1">
    <location>
        <begin position="231"/>
        <end position="260"/>
    </location>
</feature>
<accession>A0A7V8FNW5</accession>
<protein>
    <submittedName>
        <fullName evidence="2">Uncharacterized protein</fullName>
    </submittedName>
</protein>
<comment type="caution">
    <text evidence="2">The sequence shown here is derived from an EMBL/GenBank/DDBJ whole genome shotgun (WGS) entry which is preliminary data.</text>
</comment>
<sequence length="260" mass="27968">MTSRVASGQAGAFLALWNSIDSPARQAEYETWHSFEHVPERVGLPGFIAAHRYRALAPQGPHKPAYFTWYELASRQALASPAYRDVVDHPTPWSARMRGALRDFHRLPCDAQGCHGAPTGRYVMALHLHAPLGAAASVAPALAAALKEAVDQGNLLRVQWGQGHAGDDFPLANTGQAGTPNTPSAEWVALLHHLDAPALEAACAALLAKLPPTLQIARASVVHELLTSVRQADLPSPPNGSPHGRQPPRTDWMARFADQP</sequence>